<dbReference type="GeneID" id="110582140"/>
<dbReference type="GO" id="GO:0035459">
    <property type="term" value="P:vesicle cargo loading"/>
    <property type="evidence" value="ECO:0007669"/>
    <property type="project" value="TreeGrafter"/>
</dbReference>
<keyword evidence="1 2" id="KW-0175">Coiled coil</keyword>
<feature type="coiled-coil region" evidence="2">
    <location>
        <begin position="229"/>
        <end position="263"/>
    </location>
</feature>
<dbReference type="RefSeq" id="XP_044768192.1">
    <property type="nucleotide sequence ID" value="XM_044912257.1"/>
</dbReference>
<evidence type="ECO:0000256" key="2">
    <source>
        <dbReference type="SAM" id="Coils"/>
    </source>
</evidence>
<dbReference type="InterPro" id="IPR051500">
    <property type="entry name" value="cTAGE_MIA/OTOR"/>
</dbReference>
<name>A0A8M1M350_NEOSC</name>
<evidence type="ECO:0000256" key="3">
    <source>
        <dbReference type="SAM" id="Phobius"/>
    </source>
</evidence>
<organism evidence="5 6">
    <name type="scientific">Neomonachus schauinslandi</name>
    <name type="common">Hawaiian monk seal</name>
    <name type="synonym">Monachus schauinslandi</name>
    <dbReference type="NCBI Taxonomy" id="29088"/>
    <lineage>
        <taxon>Eukaryota</taxon>
        <taxon>Metazoa</taxon>
        <taxon>Chordata</taxon>
        <taxon>Craniata</taxon>
        <taxon>Vertebrata</taxon>
        <taxon>Euteleostomi</taxon>
        <taxon>Mammalia</taxon>
        <taxon>Eutheria</taxon>
        <taxon>Laurasiatheria</taxon>
        <taxon>Carnivora</taxon>
        <taxon>Caniformia</taxon>
        <taxon>Pinnipedia</taxon>
        <taxon>Phocidae</taxon>
        <taxon>Monachinae</taxon>
        <taxon>Monachini</taxon>
        <taxon>Neomonachus</taxon>
    </lineage>
</organism>
<dbReference type="PANTHER" id="PTHR23158">
    <property type="entry name" value="MELANOMA INHIBITORY ACTIVITY-RELATED"/>
    <property type="match status" value="1"/>
</dbReference>
<sequence>MKVQRLLFLVLLLRCPGSPNPNLVHVVPDRFLLGPDGVGVLWKLPIITAPLGVCVFLIYIWRTILAIKPRQYAVTLQQINEKIHRVRTENRELAQEISLWELKIREGKKHLAETKSEHKFLSEEVLKLKENIEKVDEVNENLNDTLRWALAHLQIEREKKVKNQDVAQDAFEDGEQRAFRAKKRELQERRRLLEDHCNALSSLKTTQEAELKMLRRKVDIVVDFSKQRQAAAEEKVAKTRCDLEATESQLSAAVDNLKGIEEATDKY</sequence>
<evidence type="ECO:0000313" key="6">
    <source>
        <dbReference type="RefSeq" id="XP_044768192.1"/>
    </source>
</evidence>
<keyword evidence="3" id="KW-0812">Transmembrane</keyword>
<dbReference type="KEGG" id="nsu:110582140"/>
<keyword evidence="4" id="KW-0732">Signal</keyword>
<dbReference type="GO" id="GO:0006888">
    <property type="term" value="P:endoplasmic reticulum to Golgi vesicle-mediated transport"/>
    <property type="evidence" value="ECO:0007669"/>
    <property type="project" value="TreeGrafter"/>
</dbReference>
<dbReference type="GO" id="GO:0005789">
    <property type="term" value="C:endoplasmic reticulum membrane"/>
    <property type="evidence" value="ECO:0007669"/>
    <property type="project" value="TreeGrafter"/>
</dbReference>
<reference evidence="6" key="1">
    <citation type="submission" date="2025-08" db="UniProtKB">
        <authorList>
            <consortium name="RefSeq"/>
        </authorList>
    </citation>
    <scope>IDENTIFICATION</scope>
    <source>
        <tissue evidence="6">Blood</tissue>
    </source>
</reference>
<feature type="transmembrane region" description="Helical" evidence="3">
    <location>
        <begin position="41"/>
        <end position="61"/>
    </location>
</feature>
<feature type="coiled-coil region" evidence="2">
    <location>
        <begin position="76"/>
        <end position="145"/>
    </location>
</feature>
<keyword evidence="5" id="KW-1185">Reference proteome</keyword>
<keyword evidence="3" id="KW-0472">Membrane</keyword>
<evidence type="ECO:0000313" key="5">
    <source>
        <dbReference type="Proteomes" id="UP000248481"/>
    </source>
</evidence>
<dbReference type="GO" id="GO:0070971">
    <property type="term" value="C:endoplasmic reticulum exit site"/>
    <property type="evidence" value="ECO:0007669"/>
    <property type="project" value="TreeGrafter"/>
</dbReference>
<feature type="non-terminal residue" evidence="6">
    <location>
        <position position="267"/>
    </location>
</feature>
<dbReference type="PANTHER" id="PTHR23158:SF54">
    <property type="entry name" value="TRANSPORT AND GOLGI ORGANIZATION PROTEIN 1 HOMOLOG"/>
    <property type="match status" value="1"/>
</dbReference>
<dbReference type="AlphaFoldDB" id="A0A8M1M350"/>
<feature type="chain" id="PRO_5035463173" evidence="4">
    <location>
        <begin position="20"/>
        <end position="267"/>
    </location>
</feature>
<accession>A0A8M1M350</accession>
<evidence type="ECO:0000256" key="4">
    <source>
        <dbReference type="SAM" id="SignalP"/>
    </source>
</evidence>
<dbReference type="GO" id="GO:0009306">
    <property type="term" value="P:protein secretion"/>
    <property type="evidence" value="ECO:0007669"/>
    <property type="project" value="TreeGrafter"/>
</dbReference>
<proteinExistence type="predicted"/>
<dbReference type="Proteomes" id="UP000248481">
    <property type="component" value="Unplaced"/>
</dbReference>
<protein>
    <submittedName>
        <fullName evidence="6">Transport and Golgi organization protein 1 homolog</fullName>
    </submittedName>
</protein>
<gene>
    <name evidence="6" type="primary">LOC110582140</name>
</gene>
<feature type="signal peptide" evidence="4">
    <location>
        <begin position="1"/>
        <end position="19"/>
    </location>
</feature>
<keyword evidence="3" id="KW-1133">Transmembrane helix</keyword>
<evidence type="ECO:0000256" key="1">
    <source>
        <dbReference type="ARBA" id="ARBA00023054"/>
    </source>
</evidence>